<evidence type="ECO:0000313" key="1">
    <source>
        <dbReference type="EMBL" id="MDQ0176304.1"/>
    </source>
</evidence>
<dbReference type="SUPFAM" id="SSF53163">
    <property type="entry name" value="HybD-like"/>
    <property type="match status" value="1"/>
</dbReference>
<gene>
    <name evidence="1" type="ORF">J2S08_002141</name>
</gene>
<evidence type="ECO:0000313" key="2">
    <source>
        <dbReference type="Proteomes" id="UP001223586"/>
    </source>
</evidence>
<dbReference type="NCBIfam" id="TIGR02841">
    <property type="entry name" value="spore_YyaC"/>
    <property type="match status" value="1"/>
</dbReference>
<keyword evidence="2" id="KW-1185">Reference proteome</keyword>
<name>A0ABT9WSM5_9BACI</name>
<protein>
    <submittedName>
        <fullName evidence="1">Sporulation protein YyaC</fullName>
    </submittedName>
</protein>
<organism evidence="1 2">
    <name type="scientific">Bacillus chungangensis</name>
    <dbReference type="NCBI Taxonomy" id="587633"/>
    <lineage>
        <taxon>Bacteria</taxon>
        <taxon>Bacillati</taxon>
        <taxon>Bacillota</taxon>
        <taxon>Bacilli</taxon>
        <taxon>Bacillales</taxon>
        <taxon>Bacillaceae</taxon>
        <taxon>Bacillus</taxon>
    </lineage>
</organism>
<dbReference type="RefSeq" id="WP_307229347.1">
    <property type="nucleotide sequence ID" value="NZ_JAUSTT010000011.1"/>
</dbReference>
<dbReference type="InterPro" id="IPR009665">
    <property type="entry name" value="YyaC"/>
</dbReference>
<reference evidence="1 2" key="1">
    <citation type="submission" date="2023-07" db="EMBL/GenBank/DDBJ databases">
        <title>Genomic Encyclopedia of Type Strains, Phase IV (KMG-IV): sequencing the most valuable type-strain genomes for metagenomic binning, comparative biology and taxonomic classification.</title>
        <authorList>
            <person name="Goeker M."/>
        </authorList>
    </citation>
    <scope>NUCLEOTIDE SEQUENCE [LARGE SCALE GENOMIC DNA]</scope>
    <source>
        <strain evidence="1 2">DSM 23837</strain>
    </source>
</reference>
<sequence>MEKECSSHDPVCTPFRIDYHDKQIARKLSEYLLQMLPHEENRPIVFVCIGTDRSTGDALGPLVGMMLEEKKICSFHIYGTLEEPVHAVNLKDKLALIEKEHENPFIIAIDACLGRLKNVGIIQIGEGPVKPGAGVKKELPFVGDMHITGIVNMSGFMEFLVLQNTRLNIVMKMAKRIADGIHAASIDYRRKYSVLPMLKNQKEHLS</sequence>
<dbReference type="Proteomes" id="UP001223586">
    <property type="component" value="Unassembled WGS sequence"/>
</dbReference>
<comment type="caution">
    <text evidence="1">The sequence shown here is derived from an EMBL/GenBank/DDBJ whole genome shotgun (WGS) entry which is preliminary data.</text>
</comment>
<dbReference type="Pfam" id="PF06866">
    <property type="entry name" value="DUF1256"/>
    <property type="match status" value="1"/>
</dbReference>
<accession>A0ABT9WSM5</accession>
<dbReference type="EMBL" id="JAUSTT010000011">
    <property type="protein sequence ID" value="MDQ0176304.1"/>
    <property type="molecule type" value="Genomic_DNA"/>
</dbReference>
<proteinExistence type="predicted"/>
<dbReference type="InterPro" id="IPR023430">
    <property type="entry name" value="Pept_HybD-like_dom_sf"/>
</dbReference>